<sequence length="134" mass="15832">MGRIDRFEDLEVWKISRELCQLVEHLFQTTELGNNYALRNQMERSSGSIMDNIAEGFGRGGNKEFHNFLSFSKGSCTELKSQFYRSFDKKLISDEDYMKALEMTEHCNNKIGAFMYYLRNTKIRGQKFNNREKE</sequence>
<dbReference type="InterPro" id="IPR036583">
    <property type="entry name" value="23S_rRNA_IVS_sf"/>
</dbReference>
<dbReference type="RefSeq" id="WP_207032717.1">
    <property type="nucleotide sequence ID" value="NZ_JAFLNL010000003.1"/>
</dbReference>
<accession>A0ABS3G3E3</accession>
<comment type="caution">
    <text evidence="1">The sequence shown here is derived from an EMBL/GenBank/DDBJ whole genome shotgun (WGS) entry which is preliminary data.</text>
</comment>
<dbReference type="PANTHER" id="PTHR38471">
    <property type="entry name" value="FOUR HELIX BUNDLE PROTEIN"/>
    <property type="match status" value="1"/>
</dbReference>
<evidence type="ECO:0000313" key="2">
    <source>
        <dbReference type="Proteomes" id="UP000664044"/>
    </source>
</evidence>
<dbReference type="Pfam" id="PF05635">
    <property type="entry name" value="23S_rRNA_IVP"/>
    <property type="match status" value="1"/>
</dbReference>
<proteinExistence type="predicted"/>
<dbReference type="EMBL" id="JAFLNL010000003">
    <property type="protein sequence ID" value="MBO0353928.1"/>
    <property type="molecule type" value="Genomic_DNA"/>
</dbReference>
<dbReference type="NCBIfam" id="TIGR02436">
    <property type="entry name" value="four helix bundle protein"/>
    <property type="match status" value="1"/>
</dbReference>
<protein>
    <submittedName>
        <fullName evidence="1">Four helix bundle protein</fullName>
    </submittedName>
</protein>
<dbReference type="PANTHER" id="PTHR38471:SF2">
    <property type="entry name" value="FOUR HELIX BUNDLE PROTEIN"/>
    <property type="match status" value="1"/>
</dbReference>
<gene>
    <name evidence="1" type="ORF">J0656_07860</name>
</gene>
<dbReference type="Gene3D" id="1.20.1440.60">
    <property type="entry name" value="23S rRNA-intervening sequence"/>
    <property type="match status" value="1"/>
</dbReference>
<reference evidence="1 2" key="1">
    <citation type="submission" date="2021-03" db="EMBL/GenBank/DDBJ databases">
        <title>Muricauda lutimaris sp. nov. and Muricauda ruestringensis sp. nov, two marine members of the Flavobacteriaceae isolated from deep sea sediments of Western Pacific.</title>
        <authorList>
            <person name="Zhao S."/>
            <person name="Liu R."/>
        </authorList>
    </citation>
    <scope>NUCLEOTIDE SEQUENCE [LARGE SCALE GENOMIC DNA]</scope>
    <source>
        <strain evidence="1 2">BC31-1-A7</strain>
    </source>
</reference>
<dbReference type="InterPro" id="IPR012657">
    <property type="entry name" value="23S_rRNA-intervening_sequence"/>
</dbReference>
<dbReference type="Proteomes" id="UP000664044">
    <property type="component" value="Unassembled WGS sequence"/>
</dbReference>
<keyword evidence="2" id="KW-1185">Reference proteome</keyword>
<dbReference type="CDD" id="cd16377">
    <property type="entry name" value="23S_rRNA_IVP_like"/>
    <property type="match status" value="1"/>
</dbReference>
<evidence type="ECO:0000313" key="1">
    <source>
        <dbReference type="EMBL" id="MBO0353928.1"/>
    </source>
</evidence>
<dbReference type="SUPFAM" id="SSF158446">
    <property type="entry name" value="IVS-encoded protein-like"/>
    <property type="match status" value="1"/>
</dbReference>
<name>A0ABS3G3E3_9FLAO</name>
<organism evidence="1 2">
    <name type="scientific">Flagellimonas aurea</name>
    <dbReference type="NCBI Taxonomy" id="2915619"/>
    <lineage>
        <taxon>Bacteria</taxon>
        <taxon>Pseudomonadati</taxon>
        <taxon>Bacteroidota</taxon>
        <taxon>Flavobacteriia</taxon>
        <taxon>Flavobacteriales</taxon>
        <taxon>Flavobacteriaceae</taxon>
        <taxon>Flagellimonas</taxon>
    </lineage>
</organism>